<accession>A0A1G4BRV7</accession>
<organism evidence="2 3">
    <name type="scientific">Colletotrichum orchidophilum</name>
    <dbReference type="NCBI Taxonomy" id="1209926"/>
    <lineage>
        <taxon>Eukaryota</taxon>
        <taxon>Fungi</taxon>
        <taxon>Dikarya</taxon>
        <taxon>Ascomycota</taxon>
        <taxon>Pezizomycotina</taxon>
        <taxon>Sordariomycetes</taxon>
        <taxon>Hypocreomycetidae</taxon>
        <taxon>Glomerellales</taxon>
        <taxon>Glomerellaceae</taxon>
        <taxon>Colletotrichum</taxon>
    </lineage>
</organism>
<dbReference type="GeneID" id="34553685"/>
<evidence type="ECO:0000259" key="1">
    <source>
        <dbReference type="Pfam" id="PF06985"/>
    </source>
</evidence>
<sequence>MLEDPISGHFLEEDVVTPNYLCATCIGFTHAFRNYLEKSVNQITSTNVPSGKEEQKDLEDSKDSSADLASVSQIFPFHSNLRSLNTSFKNKCHLCTLFWLTILSPPLLAESAESLELDLIPNVMVEFPLYAASWNRSSWRQQRTSLEIQLSLVKANSGHMLSTGPLTLDLTFAKNPISDVPIDASFSEAKTDVKTSDTISVWTGSQPSLELAESWINDCVTNHEACRKSSHKIHSREFLPTRFVDVSSGTESLRLCRAPQKRSYTQTFVGEQHSDRQRREVLEYVTLSHAWGGADFVKLTTQNYARLFDRFSVHELPRTWQDAIRLTQSLGYRYIWIDALCIIQDSLYDWEIEAASMGQVYENCHLNIAALAVSRVPWVVADIQADFTFMLQLYGHRNIDKNGILNTCYATRGTWTTMFQLPAISGLAKLIATDIRCAYYAGIWQKWEIDDLLWCIKEPVTYNSETVNSDTEADGWSERGRQGDLYRIHSHQAGRETGNKYFPDRVEDSHAATHRASLAHLDLSDSYENLRVDFGLVLSASGNGVQGNTLYRRLGMYYDTFSDASYVKTRGGMYHHASVTLI</sequence>
<protein>
    <submittedName>
        <fullName evidence="2">TOL protein</fullName>
    </submittedName>
</protein>
<feature type="domain" description="Heterokaryon incompatibility" evidence="1">
    <location>
        <begin position="284"/>
        <end position="374"/>
    </location>
</feature>
<dbReference type="Proteomes" id="UP000176998">
    <property type="component" value="Unassembled WGS sequence"/>
</dbReference>
<dbReference type="AlphaFoldDB" id="A0A1G4BRV7"/>
<dbReference type="EMBL" id="MJBS01000003">
    <property type="protein sequence ID" value="OHF04179.1"/>
    <property type="molecule type" value="Genomic_DNA"/>
</dbReference>
<keyword evidence="3" id="KW-1185">Reference proteome</keyword>
<dbReference type="PANTHER" id="PTHR33112">
    <property type="entry name" value="DOMAIN PROTEIN, PUTATIVE-RELATED"/>
    <property type="match status" value="1"/>
</dbReference>
<dbReference type="PANTHER" id="PTHR33112:SF8">
    <property type="entry name" value="HETEROKARYON INCOMPATIBILITY DOMAIN-CONTAINING PROTEIN"/>
    <property type="match status" value="1"/>
</dbReference>
<reference evidence="2 3" key="1">
    <citation type="submission" date="2016-09" db="EMBL/GenBank/DDBJ databases">
        <authorList>
            <person name="Capua I."/>
            <person name="De Benedictis P."/>
            <person name="Joannis T."/>
            <person name="Lombin L.H."/>
            <person name="Cattoli G."/>
        </authorList>
    </citation>
    <scope>NUCLEOTIDE SEQUENCE [LARGE SCALE GENOMIC DNA]</scope>
    <source>
        <strain evidence="2 3">IMI 309357</strain>
    </source>
</reference>
<evidence type="ECO:0000313" key="3">
    <source>
        <dbReference type="Proteomes" id="UP000176998"/>
    </source>
</evidence>
<evidence type="ECO:0000313" key="2">
    <source>
        <dbReference type="EMBL" id="OHF04179.1"/>
    </source>
</evidence>
<proteinExistence type="predicted"/>
<name>A0A1G4BRV7_9PEZI</name>
<dbReference type="Pfam" id="PF06985">
    <property type="entry name" value="HET"/>
    <property type="match status" value="1"/>
</dbReference>
<gene>
    <name evidence="2" type="ORF">CORC01_00518</name>
</gene>
<comment type="caution">
    <text evidence="2">The sequence shown here is derived from an EMBL/GenBank/DDBJ whole genome shotgun (WGS) entry which is preliminary data.</text>
</comment>
<dbReference type="OrthoDB" id="3789824at2759"/>
<dbReference type="InterPro" id="IPR010730">
    <property type="entry name" value="HET"/>
</dbReference>
<dbReference type="RefSeq" id="XP_022481314.1">
    <property type="nucleotide sequence ID" value="XM_022612175.1"/>
</dbReference>